<feature type="compositionally biased region" description="Low complexity" evidence="9">
    <location>
        <begin position="237"/>
        <end position="256"/>
    </location>
</feature>
<dbReference type="GO" id="GO:0033588">
    <property type="term" value="C:elongator holoenzyme complex"/>
    <property type="evidence" value="ECO:0007669"/>
    <property type="project" value="InterPro"/>
</dbReference>
<evidence type="ECO:0000313" key="11">
    <source>
        <dbReference type="Proteomes" id="UP000800235"/>
    </source>
</evidence>
<sequence>MATSKALQHRRTHNLLLINKLLNWRENASPFTLILDSLEQRGKTFLREIIRRAAISRADIIFVSWETLRKSKDVTTFIHAHNLSPVDLQKKISNCRVVPEKRTILIFDTLHPLLSTPSLNIPQFLSQFPSPTLSLIALFHTDVPLPNSSPYSPSPLVLLKYMATTIFTLDNLEHLLLRKKARDRSVGEPVWGLNEGIEGVIIGLSSRKADGIVCEMEYRRKSGRAVIETFCIPTTPPTSSSSKPTPHTTASSSSKTNTITLLQDHPLYSKPSVEEANDEVDVTFSLGLTEKQRRDREGVVLPYFDAQESGGGGEGGRILYDLGVEDDFDEEEDEI</sequence>
<evidence type="ECO:0000256" key="8">
    <source>
        <dbReference type="ARBA" id="ARBA00023242"/>
    </source>
</evidence>
<evidence type="ECO:0000256" key="4">
    <source>
        <dbReference type="ARBA" id="ARBA00009567"/>
    </source>
</evidence>
<evidence type="ECO:0000256" key="1">
    <source>
        <dbReference type="ARBA" id="ARBA00004123"/>
    </source>
</evidence>
<keyword evidence="8" id="KW-0539">Nucleus</keyword>
<dbReference type="Pfam" id="PF10483">
    <property type="entry name" value="Elong_Iki1"/>
    <property type="match status" value="1"/>
</dbReference>
<evidence type="ECO:0000256" key="3">
    <source>
        <dbReference type="ARBA" id="ARBA00005043"/>
    </source>
</evidence>
<evidence type="ECO:0000256" key="9">
    <source>
        <dbReference type="SAM" id="MobiDB-lite"/>
    </source>
</evidence>
<proteinExistence type="inferred from homology"/>
<dbReference type="Proteomes" id="UP000800235">
    <property type="component" value="Unassembled WGS sequence"/>
</dbReference>
<dbReference type="OrthoDB" id="166907at2759"/>
<keyword evidence="11" id="KW-1185">Reference proteome</keyword>
<dbReference type="GO" id="GO:0005829">
    <property type="term" value="C:cytosol"/>
    <property type="evidence" value="ECO:0007669"/>
    <property type="project" value="TreeGrafter"/>
</dbReference>
<dbReference type="AlphaFoldDB" id="A0A9P4NV29"/>
<dbReference type="CDD" id="cd19496">
    <property type="entry name" value="Elp5"/>
    <property type="match status" value="1"/>
</dbReference>
<name>A0A9P4NV29_9PEZI</name>
<dbReference type="InterPro" id="IPR019519">
    <property type="entry name" value="Elp5"/>
</dbReference>
<dbReference type="GO" id="GO:0002098">
    <property type="term" value="P:tRNA wobble uridine modification"/>
    <property type="evidence" value="ECO:0007669"/>
    <property type="project" value="InterPro"/>
</dbReference>
<protein>
    <recommendedName>
        <fullName evidence="5">Elongator complex protein 5</fullName>
    </recommendedName>
</protein>
<evidence type="ECO:0000313" key="10">
    <source>
        <dbReference type="EMBL" id="KAF2432256.1"/>
    </source>
</evidence>
<dbReference type="EMBL" id="MU007027">
    <property type="protein sequence ID" value="KAF2432256.1"/>
    <property type="molecule type" value="Genomic_DNA"/>
</dbReference>
<comment type="similarity">
    <text evidence="4">Belongs to the ELP5 family.</text>
</comment>
<evidence type="ECO:0000256" key="7">
    <source>
        <dbReference type="ARBA" id="ARBA00022694"/>
    </source>
</evidence>
<comment type="caution">
    <text evidence="10">The sequence shown here is derived from an EMBL/GenBank/DDBJ whole genome shotgun (WGS) entry which is preliminary data.</text>
</comment>
<reference evidence="10" key="1">
    <citation type="journal article" date="2020" name="Stud. Mycol.">
        <title>101 Dothideomycetes genomes: a test case for predicting lifestyles and emergence of pathogens.</title>
        <authorList>
            <person name="Haridas S."/>
            <person name="Albert R."/>
            <person name="Binder M."/>
            <person name="Bloem J."/>
            <person name="Labutti K."/>
            <person name="Salamov A."/>
            <person name="Andreopoulos B."/>
            <person name="Baker S."/>
            <person name="Barry K."/>
            <person name="Bills G."/>
            <person name="Bluhm B."/>
            <person name="Cannon C."/>
            <person name="Castanera R."/>
            <person name="Culley D."/>
            <person name="Daum C."/>
            <person name="Ezra D."/>
            <person name="Gonzalez J."/>
            <person name="Henrissat B."/>
            <person name="Kuo A."/>
            <person name="Liang C."/>
            <person name="Lipzen A."/>
            <person name="Lutzoni F."/>
            <person name="Magnuson J."/>
            <person name="Mondo S."/>
            <person name="Nolan M."/>
            <person name="Ohm R."/>
            <person name="Pangilinan J."/>
            <person name="Park H.-J."/>
            <person name="Ramirez L."/>
            <person name="Alfaro M."/>
            <person name="Sun H."/>
            <person name="Tritt A."/>
            <person name="Yoshinaga Y."/>
            <person name="Zwiers L.-H."/>
            <person name="Turgeon B."/>
            <person name="Goodwin S."/>
            <person name="Spatafora J."/>
            <person name="Crous P."/>
            <person name="Grigoriev I."/>
        </authorList>
    </citation>
    <scope>NUCLEOTIDE SEQUENCE</scope>
    <source>
        <strain evidence="10">CBS 130266</strain>
    </source>
</reference>
<dbReference type="InterPro" id="IPR027417">
    <property type="entry name" value="P-loop_NTPase"/>
</dbReference>
<evidence type="ECO:0000256" key="6">
    <source>
        <dbReference type="ARBA" id="ARBA00022490"/>
    </source>
</evidence>
<evidence type="ECO:0000256" key="5">
    <source>
        <dbReference type="ARBA" id="ARBA00020264"/>
    </source>
</evidence>
<evidence type="ECO:0000256" key="2">
    <source>
        <dbReference type="ARBA" id="ARBA00004496"/>
    </source>
</evidence>
<dbReference type="Gene3D" id="3.40.50.300">
    <property type="entry name" value="P-loop containing nucleotide triphosphate hydrolases"/>
    <property type="match status" value="1"/>
</dbReference>
<feature type="region of interest" description="Disordered" evidence="9">
    <location>
        <begin position="231"/>
        <end position="258"/>
    </location>
</feature>
<dbReference type="PANTHER" id="PTHR15641:SF1">
    <property type="entry name" value="ELONGATOR COMPLEX PROTEIN 5"/>
    <property type="match status" value="1"/>
</dbReference>
<dbReference type="GO" id="GO:0005634">
    <property type="term" value="C:nucleus"/>
    <property type="evidence" value="ECO:0007669"/>
    <property type="project" value="UniProtKB-SubCell"/>
</dbReference>
<accession>A0A9P4NV29</accession>
<keyword evidence="7" id="KW-0819">tRNA processing</keyword>
<keyword evidence="6" id="KW-0963">Cytoplasm</keyword>
<organism evidence="10 11">
    <name type="scientific">Tothia fuscella</name>
    <dbReference type="NCBI Taxonomy" id="1048955"/>
    <lineage>
        <taxon>Eukaryota</taxon>
        <taxon>Fungi</taxon>
        <taxon>Dikarya</taxon>
        <taxon>Ascomycota</taxon>
        <taxon>Pezizomycotina</taxon>
        <taxon>Dothideomycetes</taxon>
        <taxon>Pleosporomycetidae</taxon>
        <taxon>Venturiales</taxon>
        <taxon>Cylindrosympodiaceae</taxon>
        <taxon>Tothia</taxon>
    </lineage>
</organism>
<comment type="pathway">
    <text evidence="3">tRNA modification; 5-methoxycarbonylmethyl-2-thiouridine-tRNA biosynthesis.</text>
</comment>
<gene>
    <name evidence="10" type="ORF">EJ08DRAFT_695706</name>
</gene>
<comment type="subcellular location">
    <subcellularLocation>
        <location evidence="2">Cytoplasm</location>
    </subcellularLocation>
    <subcellularLocation>
        <location evidence="1">Nucleus</location>
    </subcellularLocation>
</comment>
<dbReference type="GO" id="GO:0000049">
    <property type="term" value="F:tRNA binding"/>
    <property type="evidence" value="ECO:0007669"/>
    <property type="project" value="TreeGrafter"/>
</dbReference>
<dbReference type="PANTHER" id="PTHR15641">
    <property type="entry name" value="ELONGATOR COMPLEX PROTEIN 5"/>
    <property type="match status" value="1"/>
</dbReference>